<evidence type="ECO:0000256" key="6">
    <source>
        <dbReference type="ARBA" id="ARBA00022989"/>
    </source>
</evidence>
<keyword evidence="13" id="KW-1185">Reference proteome</keyword>
<dbReference type="InterPro" id="IPR005185">
    <property type="entry name" value="YccF"/>
</dbReference>
<keyword evidence="3" id="KW-0050">Antiport</keyword>
<dbReference type="InterPro" id="IPR044880">
    <property type="entry name" value="NCX_ion-bd_dom_sf"/>
</dbReference>
<keyword evidence="2" id="KW-0813">Transport</keyword>
<evidence type="ECO:0000256" key="1">
    <source>
        <dbReference type="ARBA" id="ARBA00004127"/>
    </source>
</evidence>
<dbReference type="InterPro" id="IPR004837">
    <property type="entry name" value="NaCa_Exmemb"/>
</dbReference>
<dbReference type="Gene3D" id="1.20.1420.30">
    <property type="entry name" value="NCX, central ion-binding region"/>
    <property type="match status" value="1"/>
</dbReference>
<organism evidence="13 14">
    <name type="scientific">Aplysia californica</name>
    <name type="common">California sea hare</name>
    <dbReference type="NCBI Taxonomy" id="6500"/>
    <lineage>
        <taxon>Eukaryota</taxon>
        <taxon>Metazoa</taxon>
        <taxon>Spiralia</taxon>
        <taxon>Lophotrochozoa</taxon>
        <taxon>Mollusca</taxon>
        <taxon>Gastropoda</taxon>
        <taxon>Heterobranchia</taxon>
        <taxon>Euthyneura</taxon>
        <taxon>Tectipleura</taxon>
        <taxon>Aplysiida</taxon>
        <taxon>Aplysioidea</taxon>
        <taxon>Aplysiidae</taxon>
        <taxon>Aplysia</taxon>
    </lineage>
</organism>
<feature type="domain" description="Inner membrane component" evidence="12">
    <location>
        <begin position="132"/>
        <end position="182"/>
    </location>
</feature>
<name>A0ABM1VWM6_APLCA</name>
<gene>
    <name evidence="14" type="primary">LOC118477112</name>
</gene>
<keyword evidence="4" id="KW-0109">Calcium transport</keyword>
<evidence type="ECO:0000256" key="10">
    <source>
        <dbReference type="SAM" id="Phobius"/>
    </source>
</evidence>
<feature type="domain" description="Sodium/calcium exchanger membrane region" evidence="11">
    <location>
        <begin position="369"/>
        <end position="487"/>
    </location>
</feature>
<dbReference type="RefSeq" id="XP_035826818.1">
    <property type="nucleotide sequence ID" value="XM_035970925.1"/>
</dbReference>
<evidence type="ECO:0000256" key="5">
    <source>
        <dbReference type="ARBA" id="ARBA00022692"/>
    </source>
</evidence>
<accession>A0ABM1VWM6</accession>
<evidence type="ECO:0000256" key="3">
    <source>
        <dbReference type="ARBA" id="ARBA00022449"/>
    </source>
</evidence>
<protein>
    <submittedName>
        <fullName evidence="14">Low affinity vacuolar monovalent cation/H(+) antiporter-like</fullName>
    </submittedName>
</protein>
<dbReference type="Pfam" id="PF03733">
    <property type="entry name" value="YccF"/>
    <property type="match status" value="1"/>
</dbReference>
<feature type="transmembrane region" description="Helical" evidence="10">
    <location>
        <begin position="335"/>
        <end position="355"/>
    </location>
</feature>
<keyword evidence="4" id="KW-0106">Calcium</keyword>
<dbReference type="GeneID" id="118477112"/>
<evidence type="ECO:0000259" key="12">
    <source>
        <dbReference type="Pfam" id="PF03733"/>
    </source>
</evidence>
<feature type="transmembrane region" description="Helical" evidence="10">
    <location>
        <begin position="632"/>
        <end position="650"/>
    </location>
</feature>
<feature type="transmembrane region" description="Helical" evidence="10">
    <location>
        <begin position="544"/>
        <end position="562"/>
    </location>
</feature>
<feature type="transmembrane region" description="Helical" evidence="10">
    <location>
        <begin position="723"/>
        <end position="742"/>
    </location>
</feature>
<evidence type="ECO:0000313" key="13">
    <source>
        <dbReference type="Proteomes" id="UP000694888"/>
    </source>
</evidence>
<feature type="transmembrane region" description="Helical" evidence="10">
    <location>
        <begin position="700"/>
        <end position="716"/>
    </location>
</feature>
<keyword evidence="5 10" id="KW-0812">Transmembrane</keyword>
<proteinExistence type="predicted"/>
<evidence type="ECO:0000256" key="9">
    <source>
        <dbReference type="SAM" id="MobiDB-lite"/>
    </source>
</evidence>
<feature type="transmembrane region" description="Helical" evidence="10">
    <location>
        <begin position="437"/>
        <end position="458"/>
    </location>
</feature>
<keyword evidence="8 10" id="KW-0472">Membrane</keyword>
<comment type="subcellular location">
    <subcellularLocation>
        <location evidence="1">Endomembrane system</location>
        <topology evidence="1">Multi-pass membrane protein</topology>
    </subcellularLocation>
</comment>
<dbReference type="RefSeq" id="XP_005102823.2">
    <property type="nucleotide sequence ID" value="XM_005102766.2"/>
</dbReference>
<feature type="transmembrane region" description="Helical" evidence="10">
    <location>
        <begin position="135"/>
        <end position="163"/>
    </location>
</feature>
<dbReference type="Proteomes" id="UP000694888">
    <property type="component" value="Unplaced"/>
</dbReference>
<feature type="transmembrane region" description="Helical" evidence="10">
    <location>
        <begin position="247"/>
        <end position="277"/>
    </location>
</feature>
<sequence>MAASNHNQVVSWDNAIEMENDEAVGPPPPISPQRKNVSETYNFSSPSRSGTTRHRTSMLFETEAETSNEFNVVEKAENEVEAKKIYNNYRFGLRKWKSHVSSRSIDSRSEIVQSLFSDISSYTPVRVSTFRISNILYFLLVGWWLALLYSVIGVVMCFSVLGFKHGKMCFRLARYFLWPFGKFVYQSVFIKPSMIREESETDGLGAVPACDHSEVTPVLPGRREGENDLLFAWSLSFCRTKNHPGTYLWFLVGLPVLWVVHAVLFAVSWFFVVTIPIAKINIKTMTRVLFMPADEVRVGDSGVGLKEGGLRRNKIIMYTHQAFNVYYYKYTVDGVNVIVANLLLFVILSIAIGYADSKNELTSPIMKCILSILSILPVTYYIGMAITSISAVSNFAVGAFLNATFGSMVEVLLFIMMLKKGRDDNETCFVELVKSTLTGSILCCILLVPGLSMVIGGLKFRRQNFNPKSANISSSLLFVAVIGVFAPTIFSKIYGNLECDSCEPHSEVNGTIKNGTGFLCSGCRTVTVGPDNNQSLYKAHVEPLVYTCSLILPIAYIIGLIFSMKTHTAEIFDDFENRQRDEGAGSHGGRAQWSRVKSTFILLLCATAIALSSDLISANIPPLLNASGISEYFIGVTLLSIVSMLAEIVNGIQFSLQNNVNLAIEIGSAAAIQVCMVQLPIIVLANLIYPMGFNAVFSDIHLWAIVFAVIVINYIFQDGKSDYFQGSIVVFIYILLMAMYFFTVTPEQAVCKSQ</sequence>
<feature type="region of interest" description="Disordered" evidence="9">
    <location>
        <begin position="20"/>
        <end position="54"/>
    </location>
</feature>
<feature type="domain" description="Sodium/calcium exchanger membrane region" evidence="11">
    <location>
        <begin position="598"/>
        <end position="740"/>
    </location>
</feature>
<evidence type="ECO:0000256" key="8">
    <source>
        <dbReference type="ARBA" id="ARBA00023136"/>
    </source>
</evidence>
<evidence type="ECO:0000259" key="11">
    <source>
        <dbReference type="Pfam" id="PF01699"/>
    </source>
</evidence>
<feature type="transmembrane region" description="Helical" evidence="10">
    <location>
        <begin position="361"/>
        <end position="383"/>
    </location>
</feature>
<feature type="transmembrane region" description="Helical" evidence="10">
    <location>
        <begin position="600"/>
        <end position="620"/>
    </location>
</feature>
<reference evidence="14" key="1">
    <citation type="submission" date="2025-08" db="UniProtKB">
        <authorList>
            <consortium name="RefSeq"/>
        </authorList>
    </citation>
    <scope>IDENTIFICATION</scope>
</reference>
<evidence type="ECO:0000256" key="4">
    <source>
        <dbReference type="ARBA" id="ARBA00022568"/>
    </source>
</evidence>
<dbReference type="InterPro" id="IPR004713">
    <property type="entry name" value="CaH_exchang"/>
</dbReference>
<evidence type="ECO:0000256" key="2">
    <source>
        <dbReference type="ARBA" id="ARBA00022448"/>
    </source>
</evidence>
<dbReference type="Pfam" id="PF01699">
    <property type="entry name" value="Na_Ca_ex"/>
    <property type="match status" value="2"/>
</dbReference>
<dbReference type="PANTHER" id="PTHR31503">
    <property type="entry name" value="VACUOLAR CALCIUM ION TRANSPORTER"/>
    <property type="match status" value="1"/>
</dbReference>
<feature type="transmembrane region" description="Helical" evidence="10">
    <location>
        <begin position="470"/>
        <end position="490"/>
    </location>
</feature>
<evidence type="ECO:0000313" key="14">
    <source>
        <dbReference type="RefSeq" id="XP_035826818.1"/>
    </source>
</evidence>
<evidence type="ECO:0000256" key="7">
    <source>
        <dbReference type="ARBA" id="ARBA00023065"/>
    </source>
</evidence>
<feature type="transmembrane region" description="Helical" evidence="10">
    <location>
        <begin position="395"/>
        <end position="417"/>
    </location>
</feature>
<keyword evidence="7" id="KW-0406">Ion transport</keyword>
<feature type="transmembrane region" description="Helical" evidence="10">
    <location>
        <begin position="662"/>
        <end position="688"/>
    </location>
</feature>
<feature type="compositionally biased region" description="Polar residues" evidence="9">
    <location>
        <begin position="33"/>
        <end position="50"/>
    </location>
</feature>
<dbReference type="PANTHER" id="PTHR31503:SF10">
    <property type="entry name" value="VNX1 PROTEIN"/>
    <property type="match status" value="1"/>
</dbReference>
<keyword evidence="6 10" id="KW-1133">Transmembrane helix</keyword>